<organism evidence="8 9">
    <name type="scientific">Ancylostoma ceylanicum</name>
    <dbReference type="NCBI Taxonomy" id="53326"/>
    <lineage>
        <taxon>Eukaryota</taxon>
        <taxon>Metazoa</taxon>
        <taxon>Ecdysozoa</taxon>
        <taxon>Nematoda</taxon>
        <taxon>Chromadorea</taxon>
        <taxon>Rhabditida</taxon>
        <taxon>Rhabditina</taxon>
        <taxon>Rhabditomorpha</taxon>
        <taxon>Strongyloidea</taxon>
        <taxon>Ancylostomatidae</taxon>
        <taxon>Ancylostomatinae</taxon>
        <taxon>Ancylostoma</taxon>
    </lineage>
</organism>
<dbReference type="Pfam" id="PF00751">
    <property type="entry name" value="DM"/>
    <property type="match status" value="1"/>
</dbReference>
<evidence type="ECO:0000313" key="8">
    <source>
        <dbReference type="EMBL" id="EYB84210.1"/>
    </source>
</evidence>
<feature type="region of interest" description="Disordered" evidence="6">
    <location>
        <begin position="161"/>
        <end position="185"/>
    </location>
</feature>
<dbReference type="SMART" id="SM00301">
    <property type="entry name" value="DM"/>
    <property type="match status" value="1"/>
</dbReference>
<dbReference type="SUPFAM" id="SSF82927">
    <property type="entry name" value="Cysteine-rich DNA binding domain, (DM domain)"/>
    <property type="match status" value="1"/>
</dbReference>
<evidence type="ECO:0000256" key="5">
    <source>
        <dbReference type="PROSITE-ProRule" id="PRU00070"/>
    </source>
</evidence>
<dbReference type="AlphaFoldDB" id="A0A016S0N9"/>
<dbReference type="GO" id="GO:0005634">
    <property type="term" value="C:nucleus"/>
    <property type="evidence" value="ECO:0007669"/>
    <property type="project" value="UniProtKB-SubCell"/>
</dbReference>
<evidence type="ECO:0000256" key="4">
    <source>
        <dbReference type="ARBA" id="ARBA00023242"/>
    </source>
</evidence>
<dbReference type="InterPro" id="IPR036407">
    <property type="entry name" value="DM_DNA-bd_sf"/>
</dbReference>
<evidence type="ECO:0000256" key="1">
    <source>
        <dbReference type="ARBA" id="ARBA00022723"/>
    </source>
</evidence>
<accession>A0A016S0N9</accession>
<sequence length="252" mass="28054">MTPKDWLRFVAFPGHALLPYKARRRADSDMIFEMSFDEQSPLQREDPVKKKTMKRLTCRKCEGHGFISVLKGHAAVCPFNECNCDRCSSVMSMRANALIRRFRHRQPGQNSAVLKTIRSKNGNMRLRIVPKGDQVEEGTTITYTDESSARAYVVSSSALSRSVSGSSSPSLPTTPPLLPPNATPPMLSGSQELVFEYLQQMLQAKLLSDLLTQQSNPIDVTKPTQTPTISPLLAQTLLLSSFQPLQQFLSIV</sequence>
<evidence type="ECO:0000256" key="3">
    <source>
        <dbReference type="ARBA" id="ARBA00023125"/>
    </source>
</evidence>
<feature type="DNA-binding region" description="DM" evidence="5">
    <location>
        <begin position="58"/>
        <end position="101"/>
    </location>
</feature>
<dbReference type="PANTHER" id="PTHR12322:SF52">
    <property type="entry name" value="DM DOMAIN-CONTAINING PROTEIN"/>
    <property type="match status" value="1"/>
</dbReference>
<reference evidence="9" key="1">
    <citation type="journal article" date="2015" name="Nat. Genet.">
        <title>The genome and transcriptome of the zoonotic hookworm Ancylostoma ceylanicum identify infection-specific gene families.</title>
        <authorList>
            <person name="Schwarz E.M."/>
            <person name="Hu Y."/>
            <person name="Antoshechkin I."/>
            <person name="Miller M.M."/>
            <person name="Sternberg P.W."/>
            <person name="Aroian R.V."/>
        </authorList>
    </citation>
    <scope>NUCLEOTIDE SEQUENCE</scope>
    <source>
        <strain evidence="9">HY135</strain>
    </source>
</reference>
<feature type="domain" description="DM" evidence="7">
    <location>
        <begin position="58"/>
        <end position="101"/>
    </location>
</feature>
<evidence type="ECO:0000259" key="7">
    <source>
        <dbReference type="PROSITE" id="PS50809"/>
    </source>
</evidence>
<evidence type="ECO:0000313" key="9">
    <source>
        <dbReference type="Proteomes" id="UP000024635"/>
    </source>
</evidence>
<dbReference type="GO" id="GO:0007548">
    <property type="term" value="P:sex differentiation"/>
    <property type="evidence" value="ECO:0007669"/>
    <property type="project" value="TreeGrafter"/>
</dbReference>
<dbReference type="PROSITE" id="PS40000">
    <property type="entry name" value="DM_1"/>
    <property type="match status" value="1"/>
</dbReference>
<gene>
    <name evidence="8" type="primary">Acey_s0321.g2419</name>
    <name evidence="8" type="synonym">Acey-dmd-9</name>
    <name evidence="8" type="ORF">Y032_0321g2419</name>
</gene>
<dbReference type="GO" id="GO:0000981">
    <property type="term" value="F:DNA-binding transcription factor activity, RNA polymerase II-specific"/>
    <property type="evidence" value="ECO:0007669"/>
    <property type="project" value="TreeGrafter"/>
</dbReference>
<dbReference type="GO" id="GO:0046872">
    <property type="term" value="F:metal ion binding"/>
    <property type="evidence" value="ECO:0007669"/>
    <property type="project" value="UniProtKB-KW"/>
</dbReference>
<evidence type="ECO:0000256" key="6">
    <source>
        <dbReference type="SAM" id="MobiDB-lite"/>
    </source>
</evidence>
<comment type="subcellular location">
    <subcellularLocation>
        <location evidence="5">Nucleus</location>
    </subcellularLocation>
</comment>
<comment type="caution">
    <text evidence="8">The sequence shown here is derived from an EMBL/GenBank/DDBJ whole genome shotgun (WGS) entry which is preliminary data.</text>
</comment>
<dbReference type="OrthoDB" id="6099493at2759"/>
<dbReference type="Proteomes" id="UP000024635">
    <property type="component" value="Unassembled WGS sequence"/>
</dbReference>
<proteinExistence type="predicted"/>
<feature type="compositionally biased region" description="Low complexity" evidence="6">
    <location>
        <begin position="161"/>
        <end position="171"/>
    </location>
</feature>
<feature type="compositionally biased region" description="Pro residues" evidence="6">
    <location>
        <begin position="172"/>
        <end position="183"/>
    </location>
</feature>
<dbReference type="Gene3D" id="4.10.1040.10">
    <property type="entry name" value="DM DNA-binding domain"/>
    <property type="match status" value="1"/>
</dbReference>
<dbReference type="GO" id="GO:0000978">
    <property type="term" value="F:RNA polymerase II cis-regulatory region sequence-specific DNA binding"/>
    <property type="evidence" value="ECO:0007669"/>
    <property type="project" value="TreeGrafter"/>
</dbReference>
<dbReference type="PROSITE" id="PS50809">
    <property type="entry name" value="DM_2"/>
    <property type="match status" value="1"/>
</dbReference>
<dbReference type="InterPro" id="IPR026607">
    <property type="entry name" value="DMRT"/>
</dbReference>
<evidence type="ECO:0000256" key="2">
    <source>
        <dbReference type="ARBA" id="ARBA00022833"/>
    </source>
</evidence>
<dbReference type="PANTHER" id="PTHR12322">
    <property type="entry name" value="DOUBLESEX AND MAB-3 RELATED TRANSCRIPTION FACTOR DMRT"/>
    <property type="match status" value="1"/>
</dbReference>
<keyword evidence="9" id="KW-1185">Reference proteome</keyword>
<name>A0A016S0N9_9BILA</name>
<keyword evidence="2 5" id="KW-0862">Zinc</keyword>
<keyword evidence="4 5" id="KW-0539">Nucleus</keyword>
<keyword evidence="3 5" id="KW-0238">DNA-binding</keyword>
<dbReference type="EMBL" id="JARK01001657">
    <property type="protein sequence ID" value="EYB84210.1"/>
    <property type="molecule type" value="Genomic_DNA"/>
</dbReference>
<dbReference type="InterPro" id="IPR001275">
    <property type="entry name" value="DM_DNA-bd"/>
</dbReference>
<dbReference type="STRING" id="53326.A0A016S0N9"/>
<protein>
    <recommendedName>
        <fullName evidence="7">DM domain-containing protein</fullName>
    </recommendedName>
</protein>
<keyword evidence="1 5" id="KW-0479">Metal-binding</keyword>